<sequence length="443" mass="50173">MSTPRDNKRRKTDTQDHDIMPEPGDEGSRGDEHTATARTEVDDKVYVPDEQEAPSDKVPETTISKSTIRVCSSSTTSGDKLVADAGDPLNGGNMSTTCPRVSPSITVANPKPFPKPLPKPCPASTRIQVGDFTVFLVPRVKLDFHFFCGGYNGVSIQMVREIVTAQFSNPWKFKKSIYVPDKDVRVRLLFNQKRIGKLKKLAEGRFFFRPPHLQNTSMLSKLENKLFKKLGTFEVTHDGTPYVVKVFPASFSEDATQMMCATSGMTEDPPAIILNGIPSHWFAEQPDSSKPSKRLLCIFLETFGKVRDLDVVQDENFGKDERNVPSTKKEDSISIVVYCKVIVHYEEYEHCYNALKFLCSHSLQKGSGIADYEVSWKEEDLCPRFLSLQKEDPRMKLVWKDNRDVSADPEKVDFEEFQALKHKMITLEEQLKDVTARLEKFEA</sequence>
<dbReference type="PANTHER" id="PTHR12484">
    <property type="entry name" value="B-LYMPHOCYTE ANTIGEN-RELATED"/>
    <property type="match status" value="1"/>
</dbReference>
<reference evidence="2" key="1">
    <citation type="journal article" date="2021" name="Nat. Commun.">
        <title>Genomic analyses provide insights into spinach domestication and the genetic basis of agronomic traits.</title>
        <authorList>
            <person name="Cai X."/>
            <person name="Sun X."/>
            <person name="Xu C."/>
            <person name="Sun H."/>
            <person name="Wang X."/>
            <person name="Ge C."/>
            <person name="Zhang Z."/>
            <person name="Wang Q."/>
            <person name="Fei Z."/>
            <person name="Jiao C."/>
            <person name="Wang Q."/>
        </authorList>
    </citation>
    <scope>NUCLEOTIDE SEQUENCE [LARGE SCALE GENOMIC DNA]</scope>
    <source>
        <strain evidence="2">cv. Varoflay</strain>
    </source>
</reference>
<dbReference type="Proteomes" id="UP000813463">
    <property type="component" value="Chromosome 3"/>
</dbReference>
<name>A0ABM3RG32_SPIOL</name>
<accession>A0ABM3RG32</accession>
<protein>
    <submittedName>
        <fullName evidence="3">Uncharacterized protein isoform X1</fullName>
    </submittedName>
</protein>
<keyword evidence="2" id="KW-1185">Reference proteome</keyword>
<dbReference type="InterPro" id="IPR056852">
    <property type="entry name" value="AK17A/B"/>
</dbReference>
<gene>
    <name evidence="3" type="primary">LOC110786115</name>
</gene>
<feature type="region of interest" description="Disordered" evidence="1">
    <location>
        <begin position="1"/>
        <end position="61"/>
    </location>
</feature>
<evidence type="ECO:0000313" key="2">
    <source>
        <dbReference type="Proteomes" id="UP000813463"/>
    </source>
</evidence>
<proteinExistence type="predicted"/>
<reference evidence="3" key="2">
    <citation type="submission" date="2025-08" db="UniProtKB">
        <authorList>
            <consortium name="RefSeq"/>
        </authorList>
    </citation>
    <scope>IDENTIFICATION</scope>
    <source>
        <tissue evidence="3">Leaf</tissue>
    </source>
</reference>
<dbReference type="GeneID" id="110786115"/>
<evidence type="ECO:0000256" key="1">
    <source>
        <dbReference type="SAM" id="MobiDB-lite"/>
    </source>
</evidence>
<dbReference type="RefSeq" id="XP_056694566.1">
    <property type="nucleotide sequence ID" value="XM_056838588.1"/>
</dbReference>
<evidence type="ECO:0000313" key="3">
    <source>
        <dbReference type="RefSeq" id="XP_056694566.1"/>
    </source>
</evidence>
<dbReference type="Pfam" id="PF25015">
    <property type="entry name" value="RBD_AKAP-17A"/>
    <property type="match status" value="1"/>
</dbReference>
<dbReference type="PANTHER" id="PTHR12484:SF4">
    <property type="entry name" value="A-KINASE ANCHOR PROTEIN 17A"/>
    <property type="match status" value="1"/>
</dbReference>
<feature type="compositionally biased region" description="Basic and acidic residues" evidence="1">
    <location>
        <begin position="12"/>
        <end position="47"/>
    </location>
</feature>
<organism evidence="2 3">
    <name type="scientific">Spinacia oleracea</name>
    <name type="common">Spinach</name>
    <dbReference type="NCBI Taxonomy" id="3562"/>
    <lineage>
        <taxon>Eukaryota</taxon>
        <taxon>Viridiplantae</taxon>
        <taxon>Streptophyta</taxon>
        <taxon>Embryophyta</taxon>
        <taxon>Tracheophyta</taxon>
        <taxon>Spermatophyta</taxon>
        <taxon>Magnoliopsida</taxon>
        <taxon>eudicotyledons</taxon>
        <taxon>Gunneridae</taxon>
        <taxon>Pentapetalae</taxon>
        <taxon>Caryophyllales</taxon>
        <taxon>Chenopodiaceae</taxon>
        <taxon>Chenopodioideae</taxon>
        <taxon>Anserineae</taxon>
        <taxon>Spinacia</taxon>
    </lineage>
</organism>